<dbReference type="OrthoDB" id="9797574at2"/>
<dbReference type="EMBL" id="SGXA01000002">
    <property type="protein sequence ID" value="RZS71714.1"/>
    <property type="molecule type" value="Genomic_DNA"/>
</dbReference>
<organism evidence="2 3">
    <name type="scientific">Pseudobacter ginsenosidimutans</name>
    <dbReference type="NCBI Taxonomy" id="661488"/>
    <lineage>
        <taxon>Bacteria</taxon>
        <taxon>Pseudomonadati</taxon>
        <taxon>Bacteroidota</taxon>
        <taxon>Chitinophagia</taxon>
        <taxon>Chitinophagales</taxon>
        <taxon>Chitinophagaceae</taxon>
        <taxon>Pseudobacter</taxon>
    </lineage>
</organism>
<dbReference type="Gene3D" id="3.40.91.80">
    <property type="match status" value="1"/>
</dbReference>
<evidence type="ECO:0000313" key="2">
    <source>
        <dbReference type="EMBL" id="RZS71714.1"/>
    </source>
</evidence>
<protein>
    <submittedName>
        <fullName evidence="2">EcoRII-like protein</fullName>
    </submittedName>
</protein>
<dbReference type="InterPro" id="IPR011335">
    <property type="entry name" value="Restrct_endonuc-II-like"/>
</dbReference>
<dbReference type="GO" id="GO:0009036">
    <property type="term" value="F:type II site-specific deoxyribonuclease activity"/>
    <property type="evidence" value="ECO:0007669"/>
    <property type="project" value="InterPro"/>
</dbReference>
<dbReference type="RefSeq" id="WP_130542189.1">
    <property type="nucleotide sequence ID" value="NZ_CP042431.1"/>
</dbReference>
<dbReference type="Pfam" id="PF09019">
    <property type="entry name" value="EcoRII-C"/>
    <property type="match status" value="1"/>
</dbReference>
<dbReference type="SUPFAM" id="SSF52980">
    <property type="entry name" value="Restriction endonuclease-like"/>
    <property type="match status" value="1"/>
</dbReference>
<reference evidence="2 3" key="1">
    <citation type="submission" date="2019-02" db="EMBL/GenBank/DDBJ databases">
        <title>Genomic Encyclopedia of Type Strains, Phase IV (KMG-IV): sequencing the most valuable type-strain genomes for metagenomic binning, comparative biology and taxonomic classification.</title>
        <authorList>
            <person name="Goeker M."/>
        </authorList>
    </citation>
    <scope>NUCLEOTIDE SEQUENCE [LARGE SCALE GENOMIC DNA]</scope>
    <source>
        <strain evidence="2 3">DSM 18116</strain>
    </source>
</reference>
<dbReference type="GO" id="GO:0009307">
    <property type="term" value="P:DNA restriction-modification system"/>
    <property type="evidence" value="ECO:0007669"/>
    <property type="project" value="InterPro"/>
</dbReference>
<sequence>MHKKGYLSQYFVAVAAKRLSTVEVNIKKSNQHEFNGSEALKKVLGTNEVGETITFRSRFVWMGDDNETTTSDAQLSWYDARFGKERAAEWRLYFPTTDVSQRAQAGDLLIIAKRPDNTLLCIITPAQTTVESQLLWLFEVPVQAGKSFVYQDFQQSGDKEIDFPVRFILEELGIEIEDTETDFLDSILLRLKGKMPTTKEFSILTRQSLKDIAPLEDPDTALMSWMNHEEKLFRRMERLELEKRLKQGFFDKDGNVDVEGFLKFSLSIQNTRKSRAGLALENHTEEIFRLYQIKFDRAKITENKAKPDFLFPGAREYHLASFKSENLTMLGVKTTCKDRWRQVLSEAKRINNKHLLTLEPGISENQTNEMMAHGLQLILPASIHTTYNAAQRAWLMNLKEFISYLKSRQINLKDFSGELFS</sequence>
<gene>
    <name evidence="2" type="ORF">EV199_3622</name>
</gene>
<dbReference type="GO" id="GO:0003677">
    <property type="term" value="F:DNA binding"/>
    <property type="evidence" value="ECO:0007669"/>
    <property type="project" value="InterPro"/>
</dbReference>
<dbReference type="Proteomes" id="UP000293874">
    <property type="component" value="Unassembled WGS sequence"/>
</dbReference>
<evidence type="ECO:0000313" key="3">
    <source>
        <dbReference type="Proteomes" id="UP000293874"/>
    </source>
</evidence>
<dbReference type="AlphaFoldDB" id="A0A4Q7MUR0"/>
<evidence type="ECO:0000259" key="1">
    <source>
        <dbReference type="Pfam" id="PF09019"/>
    </source>
</evidence>
<comment type="caution">
    <text evidence="2">The sequence shown here is derived from an EMBL/GenBank/DDBJ whole genome shotgun (WGS) entry which is preliminary data.</text>
</comment>
<name>A0A4Q7MUR0_9BACT</name>
<accession>A0A4Q7MUR0</accession>
<dbReference type="InterPro" id="IPR015109">
    <property type="entry name" value="Restrct_endonuc_II_EcoRII_C"/>
</dbReference>
<proteinExistence type="predicted"/>
<dbReference type="InterPro" id="IPR038365">
    <property type="entry name" value="EcoRII_C_sf"/>
</dbReference>
<keyword evidence="3" id="KW-1185">Reference proteome</keyword>
<feature type="domain" description="Restriction endonuclease type II EcoRII C-terminal" evidence="1">
    <location>
        <begin position="233"/>
        <end position="402"/>
    </location>
</feature>